<dbReference type="OrthoDB" id="9945347at2"/>
<keyword evidence="1" id="KW-0472">Membrane</keyword>
<reference evidence="2 3" key="1">
    <citation type="journal article" date="2019" name="Microorganisms">
        <title>Paenibacillus lutrae sp. nov., A Chitinolytic Species Isolated from A River Otter in Castril Natural Park, Granada, Spain.</title>
        <authorList>
            <person name="Rodriguez M."/>
            <person name="Reina J.C."/>
            <person name="Bejar V."/>
            <person name="Llamas I."/>
        </authorList>
    </citation>
    <scope>NUCLEOTIDE SEQUENCE [LARGE SCALE GENOMIC DNA]</scope>
    <source>
        <strain evidence="2 3">N10</strain>
    </source>
</reference>
<sequence>MSNVKNKFDFFEMLKIYGYSKLFLCKELYISILIPTIYFYLLYFIDKEQMRNLILEICKLLFAADAAVLAIVISGFAILLSVSDSNFLFFLNRRNLNIKFFFPFYLSSILWAWHAIFSLDVFLIASINIKNEIFQVILNFILYLYIAFFIYCLLNTVSLVRMILRLGFEKVRLDETLGNINSKLITLTHEQDIKKQENA</sequence>
<name>A0A7X3FG94_9BACL</name>
<organism evidence="2 3">
    <name type="scientific">Paenibacillus lutrae</name>
    <dbReference type="NCBI Taxonomy" id="2078573"/>
    <lineage>
        <taxon>Bacteria</taxon>
        <taxon>Bacillati</taxon>
        <taxon>Bacillota</taxon>
        <taxon>Bacilli</taxon>
        <taxon>Bacillales</taxon>
        <taxon>Paenibacillaceae</taxon>
        <taxon>Paenibacillus</taxon>
    </lineage>
</organism>
<comment type="caution">
    <text evidence="2">The sequence shown here is derived from an EMBL/GenBank/DDBJ whole genome shotgun (WGS) entry which is preliminary data.</text>
</comment>
<evidence type="ECO:0000313" key="3">
    <source>
        <dbReference type="Proteomes" id="UP000490800"/>
    </source>
</evidence>
<evidence type="ECO:0000313" key="2">
    <source>
        <dbReference type="EMBL" id="MVO99057.1"/>
    </source>
</evidence>
<feature type="transmembrane region" description="Helical" evidence="1">
    <location>
        <begin position="28"/>
        <end position="45"/>
    </location>
</feature>
<protein>
    <submittedName>
        <fullName evidence="2">Uncharacterized protein</fullName>
    </submittedName>
</protein>
<dbReference type="Proteomes" id="UP000490800">
    <property type="component" value="Unassembled WGS sequence"/>
</dbReference>
<keyword evidence="3" id="KW-1185">Reference proteome</keyword>
<feature type="transmembrane region" description="Helical" evidence="1">
    <location>
        <begin position="57"/>
        <end position="80"/>
    </location>
</feature>
<evidence type="ECO:0000256" key="1">
    <source>
        <dbReference type="SAM" id="Phobius"/>
    </source>
</evidence>
<dbReference type="EMBL" id="RHLK01000002">
    <property type="protein sequence ID" value="MVO99057.1"/>
    <property type="molecule type" value="Genomic_DNA"/>
</dbReference>
<dbReference type="AlphaFoldDB" id="A0A7X3FG94"/>
<accession>A0A7X3FG94</accession>
<dbReference type="RefSeq" id="WP_157333711.1">
    <property type="nucleotide sequence ID" value="NZ_RHLK01000002.1"/>
</dbReference>
<feature type="transmembrane region" description="Helical" evidence="1">
    <location>
        <begin position="100"/>
        <end position="124"/>
    </location>
</feature>
<feature type="transmembrane region" description="Helical" evidence="1">
    <location>
        <begin position="136"/>
        <end position="164"/>
    </location>
</feature>
<keyword evidence="1" id="KW-1133">Transmembrane helix</keyword>
<proteinExistence type="predicted"/>
<keyword evidence="1" id="KW-0812">Transmembrane</keyword>
<gene>
    <name evidence="2" type="ORF">EDM21_05900</name>
</gene>